<dbReference type="GO" id="GO:0001518">
    <property type="term" value="C:voltage-gated sodium channel complex"/>
    <property type="evidence" value="ECO:0007669"/>
    <property type="project" value="TreeGrafter"/>
</dbReference>
<dbReference type="PANTHER" id="PTHR10037">
    <property type="entry name" value="VOLTAGE-GATED CATION CHANNEL CALCIUM AND SODIUM"/>
    <property type="match status" value="1"/>
</dbReference>
<proteinExistence type="predicted"/>
<name>A0A061D2G4_ECTOL</name>
<gene>
    <name evidence="7" type="ORF">NCTC10860_02960</name>
</gene>
<feature type="transmembrane region" description="Helical" evidence="5">
    <location>
        <begin position="68"/>
        <end position="87"/>
    </location>
</feature>
<dbReference type="GO" id="GO:0005248">
    <property type="term" value="F:voltage-gated sodium channel activity"/>
    <property type="evidence" value="ECO:0007669"/>
    <property type="project" value="TreeGrafter"/>
</dbReference>
<keyword evidence="2 5" id="KW-0812">Transmembrane</keyword>
<feature type="transmembrane region" description="Helical" evidence="5">
    <location>
        <begin position="182"/>
        <end position="204"/>
    </location>
</feature>
<feature type="domain" description="Ion transport" evidence="6">
    <location>
        <begin position="38"/>
        <end position="248"/>
    </location>
</feature>
<feature type="transmembrane region" description="Helical" evidence="5">
    <location>
        <begin position="216"/>
        <end position="241"/>
    </location>
</feature>
<dbReference type="AlphaFoldDB" id="A0A061D2G4"/>
<keyword evidence="4 5" id="KW-0472">Membrane</keyword>
<evidence type="ECO:0000259" key="6">
    <source>
        <dbReference type="Pfam" id="PF00520"/>
    </source>
</evidence>
<dbReference type="SUPFAM" id="SSF81324">
    <property type="entry name" value="Voltage-gated potassium channels"/>
    <property type="match status" value="1"/>
</dbReference>
<evidence type="ECO:0000313" key="7">
    <source>
        <dbReference type="EMBL" id="SUD60613.1"/>
    </source>
</evidence>
<dbReference type="InterPro" id="IPR027359">
    <property type="entry name" value="Volt_channel_dom_sf"/>
</dbReference>
<dbReference type="Gene3D" id="1.10.287.70">
    <property type="match status" value="1"/>
</dbReference>
<feature type="transmembrane region" description="Helical" evidence="5">
    <location>
        <begin position="99"/>
        <end position="124"/>
    </location>
</feature>
<evidence type="ECO:0000256" key="5">
    <source>
        <dbReference type="SAM" id="Phobius"/>
    </source>
</evidence>
<reference evidence="7 8" key="1">
    <citation type="submission" date="2018-06" db="EMBL/GenBank/DDBJ databases">
        <authorList>
            <consortium name="Pathogen Informatics"/>
            <person name="Doyle S."/>
        </authorList>
    </citation>
    <scope>NUCLEOTIDE SEQUENCE [LARGE SCALE GENOMIC DNA]</scope>
    <source>
        <strain evidence="7 8">NCTC10860</strain>
    </source>
</reference>
<evidence type="ECO:0000256" key="3">
    <source>
        <dbReference type="ARBA" id="ARBA00022989"/>
    </source>
</evidence>
<evidence type="ECO:0000313" key="8">
    <source>
        <dbReference type="Proteomes" id="UP000254084"/>
    </source>
</evidence>
<dbReference type="Pfam" id="PF00520">
    <property type="entry name" value="Ion_trans"/>
    <property type="match status" value="1"/>
</dbReference>
<feature type="transmembrane region" description="Helical" evidence="5">
    <location>
        <begin position="37"/>
        <end position="56"/>
    </location>
</feature>
<sequence length="283" mass="31431">MPGITYDLDQTPMHELELNPSSDWRQRLGAIMDGATMQRLVTLLIIINAVILGLQTSPSIMADWGTPLLILDTFILTCFVIELVLRFTARGIGLLRDPWAVFDCLVVGIALVPASGPFAVLRALRVLRVLRLVSINPSMRKVVQALLASLPGMGSIVMLMGLIFYVAAVMATQLFGESFPEWFGNIGASLYTLFQVMTLESWSMGIVRPVMEQHPLAWLFFVPYILVATFMMLNLFIAVIVNAMQSTHEPNAEEQAAATREQAILDELRALRSEVAELRRNTP</sequence>
<evidence type="ECO:0000256" key="1">
    <source>
        <dbReference type="ARBA" id="ARBA00004141"/>
    </source>
</evidence>
<evidence type="ECO:0000256" key="4">
    <source>
        <dbReference type="ARBA" id="ARBA00023136"/>
    </source>
</evidence>
<keyword evidence="3 5" id="KW-1133">Transmembrane helix</keyword>
<protein>
    <submittedName>
        <fullName evidence="7">Ion transport protein</fullName>
    </submittedName>
</protein>
<dbReference type="Proteomes" id="UP000254084">
    <property type="component" value="Unassembled WGS sequence"/>
</dbReference>
<dbReference type="PANTHER" id="PTHR10037:SF62">
    <property type="entry name" value="SODIUM CHANNEL PROTEIN 60E"/>
    <property type="match status" value="1"/>
</dbReference>
<feature type="transmembrane region" description="Helical" evidence="5">
    <location>
        <begin position="145"/>
        <end position="170"/>
    </location>
</feature>
<organism evidence="7 8">
    <name type="scientific">Ectopseudomonas oleovorans</name>
    <name type="common">Pseudomonas oleovorans</name>
    <dbReference type="NCBI Taxonomy" id="301"/>
    <lineage>
        <taxon>Bacteria</taxon>
        <taxon>Pseudomonadati</taxon>
        <taxon>Pseudomonadota</taxon>
        <taxon>Gammaproteobacteria</taxon>
        <taxon>Pseudomonadales</taxon>
        <taxon>Pseudomonadaceae</taxon>
        <taxon>Ectopseudomonas</taxon>
    </lineage>
</organism>
<comment type="subcellular location">
    <subcellularLocation>
        <location evidence="1">Membrane</location>
        <topology evidence="1">Multi-pass membrane protein</topology>
    </subcellularLocation>
</comment>
<dbReference type="InterPro" id="IPR043203">
    <property type="entry name" value="VGCC_Ca_Na"/>
</dbReference>
<dbReference type="InterPro" id="IPR005821">
    <property type="entry name" value="Ion_trans_dom"/>
</dbReference>
<evidence type="ECO:0000256" key="2">
    <source>
        <dbReference type="ARBA" id="ARBA00022692"/>
    </source>
</evidence>
<dbReference type="Gene3D" id="1.20.120.350">
    <property type="entry name" value="Voltage-gated potassium channels. Chain C"/>
    <property type="match status" value="1"/>
</dbReference>
<accession>A0A061D2G4</accession>
<dbReference type="EMBL" id="UGUW01000004">
    <property type="protein sequence ID" value="SUD60613.1"/>
    <property type="molecule type" value="Genomic_DNA"/>
</dbReference>